<dbReference type="GO" id="GO:0016485">
    <property type="term" value="P:protein processing"/>
    <property type="evidence" value="ECO:0007669"/>
    <property type="project" value="TreeGrafter"/>
</dbReference>
<evidence type="ECO:0000259" key="3">
    <source>
        <dbReference type="Pfam" id="PF01431"/>
    </source>
</evidence>
<dbReference type="InterPro" id="IPR000718">
    <property type="entry name" value="Peptidase_M13"/>
</dbReference>
<comment type="similarity">
    <text evidence="1">Belongs to the peptidase M13 family.</text>
</comment>
<dbReference type="InterPro" id="IPR024079">
    <property type="entry name" value="MetalloPept_cat_dom_sf"/>
</dbReference>
<dbReference type="InterPro" id="IPR042089">
    <property type="entry name" value="Peptidase_M13_dom_2"/>
</dbReference>
<dbReference type="EMBL" id="JABDTM020026824">
    <property type="protein sequence ID" value="KAH0811402.1"/>
    <property type="molecule type" value="Genomic_DNA"/>
</dbReference>
<evidence type="ECO:0000313" key="4">
    <source>
        <dbReference type="EMBL" id="KAH0811402.1"/>
    </source>
</evidence>
<comment type="caution">
    <text evidence="4">The sequence shown here is derived from an EMBL/GenBank/DDBJ whole genome shotgun (WGS) entry which is preliminary data.</text>
</comment>
<name>A0A8J6L8Z0_TENMO</name>
<accession>A0A8J6L8Z0</accession>
<protein>
    <recommendedName>
        <fullName evidence="3">Peptidase M13 C-terminal domain-containing protein</fullName>
    </recommendedName>
</protein>
<proteinExistence type="inferred from homology"/>
<gene>
    <name evidence="4" type="ORF">GEV33_011390</name>
</gene>
<keyword evidence="5" id="KW-1185">Reference proteome</keyword>
<dbReference type="AlphaFoldDB" id="A0A8J6L8Z0"/>
<sequence length="620" mass="70892">MAVTLPRINRLPSDDEKGTYDENDVDDEDEKEGQYVPDCPTSEICTNELCQRASDYFLSSLDFAVKPCDDFYNFTCGKLETSPVDNVMEQIRNFSKIILTAGKTKASNWGDVGGVLDRLKLPVLPSLVQDKKFSFDLSQSLALIKKTLDLDILFSFRVGPDFNQGKFVMIFEVQSHRLSSLTKFGKYLSNKEDNLYFREQMQRMLTYYISETSIDKAPLAEKALTNLGKTMDKLEQMIGSYSDPSSIELKCYTIAGFQRLISSDDDEVVHSKVENFWQKYVQTVFQDTGITIDSDQDEICATAVNTMWKEIDQAFIRRVRQAKWIDNATKKFIEDKVKNRITVVGYPDWLRNEDKLTQFYEGLGIEIMREEILLNVVNMTRAENIRNLKKLRSTAERVMTKSPLTVDVKYEQDSNVLMINMGFLQFPLYFFGQNQISYGILGSFVAGGILRGFDSTGMHHDKSGKPAEEATWWSPDDAKRFHIKKGCFIDQYDSYSVYGVNITSRGDATLDSNLADNGGLRMAYRAYKHHIKTNGCEPKLPGFKHITDSQLFFIAFAHYFCEAPPEDVKLFRKKFQHSDTPPNKIRMLKALKNSVEFGNAFDCPVGSEMRPGIKKTCKVW</sequence>
<dbReference type="Gene3D" id="3.40.390.10">
    <property type="entry name" value="Collagenase (Catalytic Domain)"/>
    <property type="match status" value="1"/>
</dbReference>
<feature type="domain" description="Peptidase M13 C-terminal" evidence="3">
    <location>
        <begin position="410"/>
        <end position="616"/>
    </location>
</feature>
<dbReference type="Pfam" id="PF01431">
    <property type="entry name" value="Peptidase_M13"/>
    <property type="match status" value="1"/>
</dbReference>
<dbReference type="SUPFAM" id="SSF55486">
    <property type="entry name" value="Metalloproteases ('zincins'), catalytic domain"/>
    <property type="match status" value="1"/>
</dbReference>
<reference evidence="4" key="1">
    <citation type="journal article" date="2020" name="J Insects Food Feed">
        <title>The yellow mealworm (Tenebrio molitor) genome: a resource for the emerging insects as food and feed industry.</title>
        <authorList>
            <person name="Eriksson T."/>
            <person name="Andere A."/>
            <person name="Kelstrup H."/>
            <person name="Emery V."/>
            <person name="Picard C."/>
        </authorList>
    </citation>
    <scope>NUCLEOTIDE SEQUENCE</scope>
    <source>
        <strain evidence="4">Stoneville</strain>
        <tissue evidence="4">Whole head</tissue>
    </source>
</reference>
<dbReference type="GO" id="GO:0005886">
    <property type="term" value="C:plasma membrane"/>
    <property type="evidence" value="ECO:0007669"/>
    <property type="project" value="TreeGrafter"/>
</dbReference>
<evidence type="ECO:0000256" key="2">
    <source>
        <dbReference type="SAM" id="MobiDB-lite"/>
    </source>
</evidence>
<dbReference type="Proteomes" id="UP000719412">
    <property type="component" value="Unassembled WGS sequence"/>
</dbReference>
<dbReference type="PROSITE" id="PS51885">
    <property type="entry name" value="NEPRILYSIN"/>
    <property type="match status" value="1"/>
</dbReference>
<evidence type="ECO:0000313" key="5">
    <source>
        <dbReference type="Proteomes" id="UP000719412"/>
    </source>
</evidence>
<feature type="compositionally biased region" description="Acidic residues" evidence="2">
    <location>
        <begin position="21"/>
        <end position="31"/>
    </location>
</feature>
<dbReference type="GO" id="GO:0004222">
    <property type="term" value="F:metalloendopeptidase activity"/>
    <property type="evidence" value="ECO:0007669"/>
    <property type="project" value="InterPro"/>
</dbReference>
<dbReference type="CDD" id="cd08662">
    <property type="entry name" value="M13"/>
    <property type="match status" value="1"/>
</dbReference>
<organism evidence="4 5">
    <name type="scientific">Tenebrio molitor</name>
    <name type="common">Yellow mealworm beetle</name>
    <dbReference type="NCBI Taxonomy" id="7067"/>
    <lineage>
        <taxon>Eukaryota</taxon>
        <taxon>Metazoa</taxon>
        <taxon>Ecdysozoa</taxon>
        <taxon>Arthropoda</taxon>
        <taxon>Hexapoda</taxon>
        <taxon>Insecta</taxon>
        <taxon>Pterygota</taxon>
        <taxon>Neoptera</taxon>
        <taxon>Endopterygota</taxon>
        <taxon>Coleoptera</taxon>
        <taxon>Polyphaga</taxon>
        <taxon>Cucujiformia</taxon>
        <taxon>Tenebrionidae</taxon>
        <taxon>Tenebrio</taxon>
    </lineage>
</organism>
<feature type="region of interest" description="Disordered" evidence="2">
    <location>
        <begin position="1"/>
        <end position="36"/>
    </location>
</feature>
<dbReference type="PANTHER" id="PTHR11733:SF167">
    <property type="entry name" value="FI17812P1-RELATED"/>
    <property type="match status" value="1"/>
</dbReference>
<dbReference type="PANTHER" id="PTHR11733">
    <property type="entry name" value="ZINC METALLOPROTEASE FAMILY M13 NEPRILYSIN-RELATED"/>
    <property type="match status" value="1"/>
</dbReference>
<dbReference type="Gene3D" id="1.10.1380.10">
    <property type="entry name" value="Neutral endopeptidase , domain2"/>
    <property type="match status" value="2"/>
</dbReference>
<evidence type="ECO:0000256" key="1">
    <source>
        <dbReference type="ARBA" id="ARBA00007357"/>
    </source>
</evidence>
<reference evidence="4" key="2">
    <citation type="submission" date="2021-08" db="EMBL/GenBank/DDBJ databases">
        <authorList>
            <person name="Eriksson T."/>
        </authorList>
    </citation>
    <scope>NUCLEOTIDE SEQUENCE</scope>
    <source>
        <strain evidence="4">Stoneville</strain>
        <tissue evidence="4">Whole head</tissue>
    </source>
</reference>
<dbReference type="InterPro" id="IPR018497">
    <property type="entry name" value="Peptidase_M13_C"/>
</dbReference>